<dbReference type="RefSeq" id="XP_040624072.1">
    <property type="nucleotide sequence ID" value="XM_040774104.1"/>
</dbReference>
<reference evidence="2 3" key="1">
    <citation type="journal article" date="2012" name="Science">
        <title>The Paleozoic origin of enzymatic lignin decomposition reconstructed from 31 fungal genomes.</title>
        <authorList>
            <person name="Floudas D."/>
            <person name="Binder M."/>
            <person name="Riley R."/>
            <person name="Barry K."/>
            <person name="Blanchette R.A."/>
            <person name="Henrissat B."/>
            <person name="Martinez A.T."/>
            <person name="Otillar R."/>
            <person name="Spatafora J.W."/>
            <person name="Yadav J.S."/>
            <person name="Aerts A."/>
            <person name="Benoit I."/>
            <person name="Boyd A."/>
            <person name="Carlson A."/>
            <person name="Copeland A."/>
            <person name="Coutinho P.M."/>
            <person name="de Vries R.P."/>
            <person name="Ferreira P."/>
            <person name="Findley K."/>
            <person name="Foster B."/>
            <person name="Gaskell J."/>
            <person name="Glotzer D."/>
            <person name="Gorecki P."/>
            <person name="Heitman J."/>
            <person name="Hesse C."/>
            <person name="Hori C."/>
            <person name="Igarashi K."/>
            <person name="Jurgens J.A."/>
            <person name="Kallen N."/>
            <person name="Kersten P."/>
            <person name="Kohler A."/>
            <person name="Kuees U."/>
            <person name="Kumar T.K.A."/>
            <person name="Kuo A."/>
            <person name="LaButti K."/>
            <person name="Larrondo L.F."/>
            <person name="Lindquist E."/>
            <person name="Ling A."/>
            <person name="Lombard V."/>
            <person name="Lucas S."/>
            <person name="Lundell T."/>
            <person name="Martin R."/>
            <person name="McLaughlin D.J."/>
            <person name="Morgenstern I."/>
            <person name="Morin E."/>
            <person name="Murat C."/>
            <person name="Nagy L.G."/>
            <person name="Nolan M."/>
            <person name="Ohm R.A."/>
            <person name="Patyshakuliyeva A."/>
            <person name="Rokas A."/>
            <person name="Ruiz-Duenas F.J."/>
            <person name="Sabat G."/>
            <person name="Salamov A."/>
            <person name="Samejima M."/>
            <person name="Schmutz J."/>
            <person name="Slot J.C."/>
            <person name="St John F."/>
            <person name="Stenlid J."/>
            <person name="Sun H."/>
            <person name="Sun S."/>
            <person name="Syed K."/>
            <person name="Tsang A."/>
            <person name="Wiebenga A."/>
            <person name="Young D."/>
            <person name="Pisabarro A."/>
            <person name="Eastwood D.C."/>
            <person name="Martin F."/>
            <person name="Cullen D."/>
            <person name="Grigoriev I.V."/>
            <person name="Hibbett D.S."/>
        </authorList>
    </citation>
    <scope>NUCLEOTIDE SEQUENCE [LARGE SCALE GENOMIC DNA]</scope>
    <source>
        <strain evidence="2 3">DJM-731 SS1</strain>
    </source>
</reference>
<evidence type="ECO:0000256" key="1">
    <source>
        <dbReference type="SAM" id="MobiDB-lite"/>
    </source>
</evidence>
<dbReference type="Proteomes" id="UP000030653">
    <property type="component" value="Unassembled WGS sequence"/>
</dbReference>
<protein>
    <submittedName>
        <fullName evidence="2">Uncharacterized protein</fullName>
    </submittedName>
</protein>
<dbReference type="EMBL" id="JH795878">
    <property type="protein sequence ID" value="EJT97174.1"/>
    <property type="molecule type" value="Genomic_DNA"/>
</dbReference>
<gene>
    <name evidence="2" type="ORF">DACRYDRAFT_25288</name>
</gene>
<dbReference type="AlphaFoldDB" id="M5FQV9"/>
<name>M5FQV9_DACPD</name>
<proteinExistence type="predicted"/>
<organism evidence="2 3">
    <name type="scientific">Dacryopinax primogenitus (strain DJM 731)</name>
    <name type="common">Brown rot fungus</name>
    <dbReference type="NCBI Taxonomy" id="1858805"/>
    <lineage>
        <taxon>Eukaryota</taxon>
        <taxon>Fungi</taxon>
        <taxon>Dikarya</taxon>
        <taxon>Basidiomycota</taxon>
        <taxon>Agaricomycotina</taxon>
        <taxon>Dacrymycetes</taxon>
        <taxon>Dacrymycetales</taxon>
        <taxon>Dacrymycetaceae</taxon>
        <taxon>Dacryopinax</taxon>
    </lineage>
</organism>
<accession>M5FQV9</accession>
<evidence type="ECO:0000313" key="3">
    <source>
        <dbReference type="Proteomes" id="UP000030653"/>
    </source>
</evidence>
<evidence type="ECO:0000313" key="2">
    <source>
        <dbReference type="EMBL" id="EJT97174.1"/>
    </source>
</evidence>
<dbReference type="HOGENOM" id="CLU_2454704_0_0_1"/>
<sequence>MPDGWDPPAAKTFDGLGLAARASARTGVGSTGSTTSSSSSPASSSGSAPTASASYALTAIHPPYVPPEPVNNALRRQAFSSGPEVHFAH</sequence>
<feature type="region of interest" description="Disordered" evidence="1">
    <location>
        <begin position="23"/>
        <end position="51"/>
    </location>
</feature>
<dbReference type="GeneID" id="63689166"/>
<keyword evidence="3" id="KW-1185">Reference proteome</keyword>